<dbReference type="AlphaFoldDB" id="A0AAD8AIS5"/>
<gene>
    <name evidence="1" type="ORF">L9F63_009786</name>
</gene>
<accession>A0AAD8AIS5</accession>
<comment type="caution">
    <text evidence="1">The sequence shown here is derived from an EMBL/GenBank/DDBJ whole genome shotgun (WGS) entry which is preliminary data.</text>
</comment>
<proteinExistence type="predicted"/>
<feature type="non-terminal residue" evidence="1">
    <location>
        <position position="1"/>
    </location>
</feature>
<sequence length="65" mass="7544">VSPNFEIITQIIMRYCSRGLIPCFCFRGSSQICRCHCTQFLLRVYNSVFRSHRAAEISDIVLHCC</sequence>
<dbReference type="EMBL" id="JASPKZ010000463">
    <property type="protein sequence ID" value="KAJ9599958.1"/>
    <property type="molecule type" value="Genomic_DNA"/>
</dbReference>
<name>A0AAD8AIS5_DIPPU</name>
<evidence type="ECO:0000313" key="2">
    <source>
        <dbReference type="Proteomes" id="UP001233999"/>
    </source>
</evidence>
<protein>
    <submittedName>
        <fullName evidence="1">Uncharacterized protein</fullName>
    </submittedName>
</protein>
<feature type="non-terminal residue" evidence="1">
    <location>
        <position position="65"/>
    </location>
</feature>
<reference evidence="1" key="2">
    <citation type="submission" date="2023-05" db="EMBL/GenBank/DDBJ databases">
        <authorList>
            <person name="Fouks B."/>
        </authorList>
    </citation>
    <scope>NUCLEOTIDE SEQUENCE</scope>
    <source>
        <strain evidence="1">Stay&amp;Tobe</strain>
        <tissue evidence="1">Testes</tissue>
    </source>
</reference>
<dbReference type="Proteomes" id="UP001233999">
    <property type="component" value="Unassembled WGS sequence"/>
</dbReference>
<keyword evidence="2" id="KW-1185">Reference proteome</keyword>
<organism evidence="1 2">
    <name type="scientific">Diploptera punctata</name>
    <name type="common">Pacific beetle cockroach</name>
    <dbReference type="NCBI Taxonomy" id="6984"/>
    <lineage>
        <taxon>Eukaryota</taxon>
        <taxon>Metazoa</taxon>
        <taxon>Ecdysozoa</taxon>
        <taxon>Arthropoda</taxon>
        <taxon>Hexapoda</taxon>
        <taxon>Insecta</taxon>
        <taxon>Pterygota</taxon>
        <taxon>Neoptera</taxon>
        <taxon>Polyneoptera</taxon>
        <taxon>Dictyoptera</taxon>
        <taxon>Blattodea</taxon>
        <taxon>Blaberoidea</taxon>
        <taxon>Blaberidae</taxon>
        <taxon>Diplopterinae</taxon>
        <taxon>Diploptera</taxon>
    </lineage>
</organism>
<evidence type="ECO:0000313" key="1">
    <source>
        <dbReference type="EMBL" id="KAJ9599958.1"/>
    </source>
</evidence>
<reference evidence="1" key="1">
    <citation type="journal article" date="2023" name="IScience">
        <title>Live-bearing cockroach genome reveals convergent evolutionary mechanisms linked to viviparity in insects and beyond.</title>
        <authorList>
            <person name="Fouks B."/>
            <person name="Harrison M.C."/>
            <person name="Mikhailova A.A."/>
            <person name="Marchal E."/>
            <person name="English S."/>
            <person name="Carruthers M."/>
            <person name="Jennings E.C."/>
            <person name="Chiamaka E.L."/>
            <person name="Frigard R.A."/>
            <person name="Pippel M."/>
            <person name="Attardo G.M."/>
            <person name="Benoit J.B."/>
            <person name="Bornberg-Bauer E."/>
            <person name="Tobe S.S."/>
        </authorList>
    </citation>
    <scope>NUCLEOTIDE SEQUENCE</scope>
    <source>
        <strain evidence="1">Stay&amp;Tobe</strain>
    </source>
</reference>